<dbReference type="InterPro" id="IPR021838">
    <property type="entry name" value="DUF3431"/>
</dbReference>
<reference evidence="1" key="1">
    <citation type="journal article" date="2020" name="Nature">
        <title>Giant virus diversity and host interactions through global metagenomics.</title>
        <authorList>
            <person name="Schulz F."/>
            <person name="Roux S."/>
            <person name="Paez-Espino D."/>
            <person name="Jungbluth S."/>
            <person name="Walsh D.A."/>
            <person name="Denef V.J."/>
            <person name="McMahon K.D."/>
            <person name="Konstantinidis K.T."/>
            <person name="Eloe-Fadrosh E.A."/>
            <person name="Kyrpides N.C."/>
            <person name="Woyke T."/>
        </authorList>
    </citation>
    <scope>NUCLEOTIDE SEQUENCE</scope>
    <source>
        <strain evidence="1">GVMAG-M-3300009155-48</strain>
    </source>
</reference>
<dbReference type="EMBL" id="MN738924">
    <property type="protein sequence ID" value="QHT31541.1"/>
    <property type="molecule type" value="Genomic_DNA"/>
</dbReference>
<dbReference type="PANTHER" id="PTHR37490:SF1">
    <property type="entry name" value="GLYCOSYLTRANSFERASE 2-LIKE DOMAIN-CONTAINING PROTEIN"/>
    <property type="match status" value="1"/>
</dbReference>
<protein>
    <recommendedName>
        <fullName evidence="2">DUF3431 domain-containing protein</fullName>
    </recommendedName>
</protein>
<proteinExistence type="predicted"/>
<evidence type="ECO:0000313" key="1">
    <source>
        <dbReference type="EMBL" id="QHT31541.1"/>
    </source>
</evidence>
<dbReference type="AlphaFoldDB" id="A0A6C0ES82"/>
<dbReference type="Pfam" id="PF11913">
    <property type="entry name" value="DUF3431"/>
    <property type="match status" value="1"/>
</dbReference>
<name>A0A6C0ES82_9ZZZZ</name>
<dbReference type="PANTHER" id="PTHR37490">
    <property type="entry name" value="EXPRESSED PROTEIN"/>
    <property type="match status" value="1"/>
</dbReference>
<accession>A0A6C0ES82</accession>
<evidence type="ECO:0008006" key="2">
    <source>
        <dbReference type="Google" id="ProtNLM"/>
    </source>
</evidence>
<sequence length="197" mass="23285">MFTVVVARYKEDIEWTKQFMNGFTKVIIYNKGIKLIEEHYNEILMENVGREGHTYYSHIVNNYDNLDDYIIFLQGNPFDHSPNLIDNLFKYMNTRELNIEFEYLSEKIVSSCLAVEHGSPECKNLYTTFEKIFGVKPDNNNHECVFGAGAQFIVTKKSILKRTKDFYENIVNILNKEMCPWEGYDVERLHKYIFTSI</sequence>
<organism evidence="1">
    <name type="scientific">viral metagenome</name>
    <dbReference type="NCBI Taxonomy" id="1070528"/>
    <lineage>
        <taxon>unclassified sequences</taxon>
        <taxon>metagenomes</taxon>
        <taxon>organismal metagenomes</taxon>
    </lineage>
</organism>